<dbReference type="Proteomes" id="UP000284706">
    <property type="component" value="Unassembled WGS sequence"/>
</dbReference>
<protein>
    <submittedName>
        <fullName evidence="2">Uncharacterized protein</fullName>
    </submittedName>
</protein>
<evidence type="ECO:0000313" key="2">
    <source>
        <dbReference type="EMBL" id="PPQ75391.1"/>
    </source>
</evidence>
<keyword evidence="1" id="KW-0732">Signal</keyword>
<evidence type="ECO:0000256" key="1">
    <source>
        <dbReference type="SAM" id="SignalP"/>
    </source>
</evidence>
<evidence type="ECO:0000313" key="3">
    <source>
        <dbReference type="Proteomes" id="UP000284706"/>
    </source>
</evidence>
<proteinExistence type="predicted"/>
<dbReference type="AlphaFoldDB" id="A0A409WA71"/>
<feature type="chain" id="PRO_5019098208" evidence="1">
    <location>
        <begin position="21"/>
        <end position="111"/>
    </location>
</feature>
<dbReference type="InParanoid" id="A0A409WA71"/>
<feature type="signal peptide" evidence="1">
    <location>
        <begin position="1"/>
        <end position="20"/>
    </location>
</feature>
<dbReference type="OrthoDB" id="3016891at2759"/>
<dbReference type="EMBL" id="NHYE01005264">
    <property type="protein sequence ID" value="PPQ75391.1"/>
    <property type="molecule type" value="Genomic_DNA"/>
</dbReference>
<accession>A0A409WA71</accession>
<gene>
    <name evidence="2" type="ORF">CVT26_015474</name>
</gene>
<sequence>MRFSAAVFATVLAFGASALATVTYPSMHEIIARHENDLRLQARGEMTEFEARAAIHTHREPAGECHDTFPQRMGAHDCLKAGGAGWKIVGKCYDAQQMLLQGNQIKGLCYF</sequence>
<comment type="caution">
    <text evidence="2">The sequence shown here is derived from an EMBL/GenBank/DDBJ whole genome shotgun (WGS) entry which is preliminary data.</text>
</comment>
<keyword evidence="3" id="KW-1185">Reference proteome</keyword>
<reference evidence="2 3" key="1">
    <citation type="journal article" date="2018" name="Evol. Lett.">
        <title>Horizontal gene cluster transfer increased hallucinogenic mushroom diversity.</title>
        <authorList>
            <person name="Reynolds H.T."/>
            <person name="Vijayakumar V."/>
            <person name="Gluck-Thaler E."/>
            <person name="Korotkin H.B."/>
            <person name="Matheny P.B."/>
            <person name="Slot J.C."/>
        </authorList>
    </citation>
    <scope>NUCLEOTIDE SEQUENCE [LARGE SCALE GENOMIC DNA]</scope>
    <source>
        <strain evidence="2 3">SRW20</strain>
    </source>
</reference>
<organism evidence="2 3">
    <name type="scientific">Gymnopilus dilepis</name>
    <dbReference type="NCBI Taxonomy" id="231916"/>
    <lineage>
        <taxon>Eukaryota</taxon>
        <taxon>Fungi</taxon>
        <taxon>Dikarya</taxon>
        <taxon>Basidiomycota</taxon>
        <taxon>Agaricomycotina</taxon>
        <taxon>Agaricomycetes</taxon>
        <taxon>Agaricomycetidae</taxon>
        <taxon>Agaricales</taxon>
        <taxon>Agaricineae</taxon>
        <taxon>Hymenogastraceae</taxon>
        <taxon>Gymnopilus</taxon>
    </lineage>
</organism>
<name>A0A409WA71_9AGAR</name>